<dbReference type="OrthoDB" id="1627116at2759"/>
<dbReference type="InterPro" id="IPR051179">
    <property type="entry name" value="WD_repeat_multifunction"/>
</dbReference>
<dbReference type="PANTHER" id="PTHR19857:SF8">
    <property type="entry name" value="ANGIO-ASSOCIATED MIGRATORY CELL PROTEIN"/>
    <property type="match status" value="1"/>
</dbReference>
<dbReference type="PROSITE" id="PS50082">
    <property type="entry name" value="WD_REPEATS_2"/>
    <property type="match status" value="1"/>
</dbReference>
<dbReference type="InterPro" id="IPR015943">
    <property type="entry name" value="WD40/YVTN_repeat-like_dom_sf"/>
</dbReference>
<sequence length="250" mass="27289">MRSIVANGSEDSDEGEVFINEDDTIHEYDIDEEVLPDRDDDMESDGNPEEEEVQGAVSSIYRFQRHTAAYNPVDQFLVATGGKDENFFGRLITLMQYLSFKSCLMFLVGVGFVRIWHTETVTSEAFSHDGQLLASGGFDGLVKAWDVASGHNYHQDSLTCMATTADSTIAITGAQNGSLHMVNLSSGQVGSSLVGHTLSIECISISPRNYGTDGAMAVRSKSDRSGGMDQKLIIWELQRSLLVASVNMTN</sequence>
<dbReference type="PANTHER" id="PTHR19857">
    <property type="entry name" value="MITOCHONDRIAL DIVISION PROTEIN 1-RELATED"/>
    <property type="match status" value="1"/>
</dbReference>
<organism evidence="5 6">
    <name type="scientific">Carex littledalei</name>
    <dbReference type="NCBI Taxonomy" id="544730"/>
    <lineage>
        <taxon>Eukaryota</taxon>
        <taxon>Viridiplantae</taxon>
        <taxon>Streptophyta</taxon>
        <taxon>Embryophyta</taxon>
        <taxon>Tracheophyta</taxon>
        <taxon>Spermatophyta</taxon>
        <taxon>Magnoliopsida</taxon>
        <taxon>Liliopsida</taxon>
        <taxon>Poales</taxon>
        <taxon>Cyperaceae</taxon>
        <taxon>Cyperoideae</taxon>
        <taxon>Cariceae</taxon>
        <taxon>Carex</taxon>
        <taxon>Carex subgen. Euthyceras</taxon>
    </lineage>
</organism>
<dbReference type="InterPro" id="IPR019775">
    <property type="entry name" value="WD40_repeat_CS"/>
</dbReference>
<dbReference type="PROSITE" id="PS50294">
    <property type="entry name" value="WD_REPEATS_REGION"/>
    <property type="match status" value="1"/>
</dbReference>
<evidence type="ECO:0000256" key="2">
    <source>
        <dbReference type="ARBA" id="ARBA00022737"/>
    </source>
</evidence>
<protein>
    <submittedName>
        <fullName evidence="5">Angio-associated migratory cell protein isoform X2</fullName>
    </submittedName>
</protein>
<evidence type="ECO:0000313" key="5">
    <source>
        <dbReference type="EMBL" id="KAF3328718.1"/>
    </source>
</evidence>
<feature type="repeat" description="WD" evidence="3">
    <location>
        <begin position="117"/>
        <end position="155"/>
    </location>
</feature>
<dbReference type="Gene3D" id="2.130.10.10">
    <property type="entry name" value="YVTN repeat-like/Quinoprotein amine dehydrogenase"/>
    <property type="match status" value="2"/>
</dbReference>
<evidence type="ECO:0000256" key="4">
    <source>
        <dbReference type="SAM" id="MobiDB-lite"/>
    </source>
</evidence>
<evidence type="ECO:0000256" key="1">
    <source>
        <dbReference type="ARBA" id="ARBA00022574"/>
    </source>
</evidence>
<name>A0A833R1Y6_9POAL</name>
<dbReference type="AlphaFoldDB" id="A0A833R1Y6"/>
<keyword evidence="6" id="KW-1185">Reference proteome</keyword>
<dbReference type="Proteomes" id="UP000623129">
    <property type="component" value="Unassembled WGS sequence"/>
</dbReference>
<dbReference type="InterPro" id="IPR036322">
    <property type="entry name" value="WD40_repeat_dom_sf"/>
</dbReference>
<gene>
    <name evidence="5" type="ORF">FCM35_KLT05796</name>
</gene>
<keyword evidence="1 3" id="KW-0853">WD repeat</keyword>
<dbReference type="SMART" id="SM00320">
    <property type="entry name" value="WD40"/>
    <property type="match status" value="3"/>
</dbReference>
<feature type="compositionally biased region" description="Acidic residues" evidence="4">
    <location>
        <begin position="29"/>
        <end position="53"/>
    </location>
</feature>
<feature type="region of interest" description="Disordered" evidence="4">
    <location>
        <begin position="1"/>
        <end position="54"/>
    </location>
</feature>
<feature type="compositionally biased region" description="Acidic residues" evidence="4">
    <location>
        <begin position="10"/>
        <end position="22"/>
    </location>
</feature>
<evidence type="ECO:0000313" key="6">
    <source>
        <dbReference type="Proteomes" id="UP000623129"/>
    </source>
</evidence>
<evidence type="ECO:0000256" key="3">
    <source>
        <dbReference type="PROSITE-ProRule" id="PRU00221"/>
    </source>
</evidence>
<dbReference type="EMBL" id="SWLB01000015">
    <property type="protein sequence ID" value="KAF3328718.1"/>
    <property type="molecule type" value="Genomic_DNA"/>
</dbReference>
<dbReference type="InterPro" id="IPR001680">
    <property type="entry name" value="WD40_rpt"/>
</dbReference>
<proteinExistence type="predicted"/>
<comment type="caution">
    <text evidence="5">The sequence shown here is derived from an EMBL/GenBank/DDBJ whole genome shotgun (WGS) entry which is preliminary data.</text>
</comment>
<reference evidence="5" key="1">
    <citation type="submission" date="2020-01" db="EMBL/GenBank/DDBJ databases">
        <title>Genome sequence of Kobresia littledalei, the first chromosome-level genome in the family Cyperaceae.</title>
        <authorList>
            <person name="Qu G."/>
        </authorList>
    </citation>
    <scope>NUCLEOTIDE SEQUENCE</scope>
    <source>
        <strain evidence="5">C.B.Clarke</strain>
        <tissue evidence="5">Leaf</tissue>
    </source>
</reference>
<accession>A0A833R1Y6</accession>
<dbReference type="Pfam" id="PF00400">
    <property type="entry name" value="WD40"/>
    <property type="match status" value="1"/>
</dbReference>
<dbReference type="PROSITE" id="PS00678">
    <property type="entry name" value="WD_REPEATS_1"/>
    <property type="match status" value="1"/>
</dbReference>
<keyword evidence="2" id="KW-0677">Repeat</keyword>
<dbReference type="SUPFAM" id="SSF50978">
    <property type="entry name" value="WD40 repeat-like"/>
    <property type="match status" value="1"/>
</dbReference>